<sequence length="171" mass="18164">MHQHSEKIANLDRMRGLAAFDLFNPDLREQLHGLCQHSAARVGMPIAAVQAVLDTATATLAASDGGQELEGLGGGPNEFAFCPQVVVDEAPFVADDLTQDPVRGDNPFVQAGLVRSYAGVPLRLPSGHILGAHCVMSDEPHAFTDADIALLTRVGDEVVETIRRYDLAAPG</sequence>
<gene>
    <name evidence="2" type="ORF">GCM10007977_028740</name>
</gene>
<dbReference type="PANTHER" id="PTHR43102">
    <property type="entry name" value="SLR1143 PROTEIN"/>
    <property type="match status" value="1"/>
</dbReference>
<dbReference type="EMBL" id="BMPI01000012">
    <property type="protein sequence ID" value="GGM25815.1"/>
    <property type="molecule type" value="Genomic_DNA"/>
</dbReference>
<dbReference type="PANTHER" id="PTHR43102:SF2">
    <property type="entry name" value="GAF DOMAIN-CONTAINING PROTEIN"/>
    <property type="match status" value="1"/>
</dbReference>
<name>A0A917WST7_9ACTN</name>
<reference evidence="2" key="1">
    <citation type="journal article" date="2014" name="Int. J. Syst. Evol. Microbiol.">
        <title>Complete genome sequence of Corynebacterium casei LMG S-19264T (=DSM 44701T), isolated from a smear-ripened cheese.</title>
        <authorList>
            <consortium name="US DOE Joint Genome Institute (JGI-PGF)"/>
            <person name="Walter F."/>
            <person name="Albersmeier A."/>
            <person name="Kalinowski J."/>
            <person name="Ruckert C."/>
        </authorList>
    </citation>
    <scope>NUCLEOTIDE SEQUENCE</scope>
    <source>
        <strain evidence="2">JCM 19831</strain>
    </source>
</reference>
<keyword evidence="3" id="KW-1185">Reference proteome</keyword>
<dbReference type="Gene3D" id="3.30.450.40">
    <property type="match status" value="1"/>
</dbReference>
<evidence type="ECO:0000313" key="2">
    <source>
        <dbReference type="EMBL" id="GGM25815.1"/>
    </source>
</evidence>
<dbReference type="InterPro" id="IPR003018">
    <property type="entry name" value="GAF"/>
</dbReference>
<dbReference type="SMART" id="SM00065">
    <property type="entry name" value="GAF"/>
    <property type="match status" value="1"/>
</dbReference>
<organism evidence="2 3">
    <name type="scientific">Dactylosporangium sucinum</name>
    <dbReference type="NCBI Taxonomy" id="1424081"/>
    <lineage>
        <taxon>Bacteria</taxon>
        <taxon>Bacillati</taxon>
        <taxon>Actinomycetota</taxon>
        <taxon>Actinomycetes</taxon>
        <taxon>Micromonosporales</taxon>
        <taxon>Micromonosporaceae</taxon>
        <taxon>Dactylosporangium</taxon>
    </lineage>
</organism>
<evidence type="ECO:0000313" key="3">
    <source>
        <dbReference type="Proteomes" id="UP000642070"/>
    </source>
</evidence>
<dbReference type="InterPro" id="IPR029016">
    <property type="entry name" value="GAF-like_dom_sf"/>
</dbReference>
<protein>
    <recommendedName>
        <fullName evidence="1">GAF domain-containing protein</fullName>
    </recommendedName>
</protein>
<dbReference type="Pfam" id="PF13185">
    <property type="entry name" value="GAF_2"/>
    <property type="match status" value="1"/>
</dbReference>
<comment type="caution">
    <text evidence="2">The sequence shown here is derived from an EMBL/GenBank/DDBJ whole genome shotgun (WGS) entry which is preliminary data.</text>
</comment>
<dbReference type="AlphaFoldDB" id="A0A917WST7"/>
<dbReference type="RefSeq" id="WP_190250304.1">
    <property type="nucleotide sequence ID" value="NZ_BMPI01000012.1"/>
</dbReference>
<accession>A0A917WST7</accession>
<reference evidence="2" key="2">
    <citation type="submission" date="2020-09" db="EMBL/GenBank/DDBJ databases">
        <authorList>
            <person name="Sun Q."/>
            <person name="Ohkuma M."/>
        </authorList>
    </citation>
    <scope>NUCLEOTIDE SEQUENCE</scope>
    <source>
        <strain evidence="2">JCM 19831</strain>
    </source>
</reference>
<proteinExistence type="predicted"/>
<dbReference type="Proteomes" id="UP000642070">
    <property type="component" value="Unassembled WGS sequence"/>
</dbReference>
<evidence type="ECO:0000259" key="1">
    <source>
        <dbReference type="SMART" id="SM00065"/>
    </source>
</evidence>
<dbReference type="SUPFAM" id="SSF55781">
    <property type="entry name" value="GAF domain-like"/>
    <property type="match status" value="1"/>
</dbReference>
<feature type="domain" description="GAF" evidence="1">
    <location>
        <begin position="26"/>
        <end position="169"/>
    </location>
</feature>